<dbReference type="InterPro" id="IPR050902">
    <property type="entry name" value="ABC_Transporter_SBP"/>
</dbReference>
<name>A0A0U5GQE4_9GAMM</name>
<dbReference type="Pfam" id="PF01497">
    <property type="entry name" value="Peripla_BP_2"/>
    <property type="match status" value="1"/>
</dbReference>
<dbReference type="Proteomes" id="UP000059419">
    <property type="component" value="Chromosome 1"/>
</dbReference>
<dbReference type="PANTHER" id="PTHR30535">
    <property type="entry name" value="VITAMIN B12-BINDING PROTEIN"/>
    <property type="match status" value="1"/>
</dbReference>
<feature type="domain" description="Fe/B12 periplasmic-binding" evidence="1">
    <location>
        <begin position="106"/>
        <end position="365"/>
    </location>
</feature>
<accession>A0A0U5GQE4</accession>
<keyword evidence="3" id="KW-1185">Reference proteome</keyword>
<dbReference type="PATRIC" id="fig|1619313.3.peg.3083"/>
<dbReference type="Gene3D" id="1.20.58.2180">
    <property type="match status" value="1"/>
</dbReference>
<gene>
    <name evidence="2" type="ORF">EM595_2970</name>
</gene>
<dbReference type="InterPro" id="IPR002491">
    <property type="entry name" value="ABC_transptr_periplasmic_BD"/>
</dbReference>
<dbReference type="EMBL" id="LN907827">
    <property type="protein sequence ID" value="CUU25201.1"/>
    <property type="molecule type" value="Genomic_DNA"/>
</dbReference>
<dbReference type="PROSITE" id="PS50983">
    <property type="entry name" value="FE_B12_PBP"/>
    <property type="match status" value="1"/>
</dbReference>
<dbReference type="KEGG" id="ege:EM595_2970"/>
<dbReference type="SUPFAM" id="SSF53807">
    <property type="entry name" value="Helical backbone' metal receptor"/>
    <property type="match status" value="1"/>
</dbReference>
<proteinExistence type="predicted"/>
<evidence type="ECO:0000313" key="3">
    <source>
        <dbReference type="Proteomes" id="UP000059419"/>
    </source>
</evidence>
<protein>
    <submittedName>
        <fullName evidence="2">ABC transporter substrate-binding protein</fullName>
    </submittedName>
</protein>
<dbReference type="AlphaFoldDB" id="A0A0U5GQE4"/>
<dbReference type="PANTHER" id="PTHR30535:SF34">
    <property type="entry name" value="MOLYBDATE-BINDING PROTEIN MOLA"/>
    <property type="match status" value="1"/>
</dbReference>
<dbReference type="Gene3D" id="3.40.50.1980">
    <property type="entry name" value="Nitrogenase molybdenum iron protein domain"/>
    <property type="match status" value="2"/>
</dbReference>
<reference evidence="3" key="1">
    <citation type="submission" date="2015-11" db="EMBL/GenBank/DDBJ databases">
        <authorList>
            <person name="Blom J."/>
        </authorList>
    </citation>
    <scope>NUCLEOTIDE SEQUENCE [LARGE SCALE GENOMIC DNA]</scope>
</reference>
<organism evidence="2 3">
    <name type="scientific">Duffyella gerundensis</name>
    <dbReference type="NCBI Taxonomy" id="1619313"/>
    <lineage>
        <taxon>Bacteria</taxon>
        <taxon>Pseudomonadati</taxon>
        <taxon>Pseudomonadota</taxon>
        <taxon>Gammaproteobacteria</taxon>
        <taxon>Enterobacterales</taxon>
        <taxon>Erwiniaceae</taxon>
        <taxon>Duffyella</taxon>
    </lineage>
</organism>
<evidence type="ECO:0000259" key="1">
    <source>
        <dbReference type="PROSITE" id="PS50983"/>
    </source>
</evidence>
<sequence length="404" mass="44917">MVRGAWLLSCKRLPHRGTGSILALADRQRQAAPCYHRQTAQRYKQQYIANAILRVTPFTFLPKRLTAMKPSLLLPLLAALMVGGAQARTVTDDLGNQVQVPAQARAIADGWYAHHSVLMTLGAGDRIVATVNHAADRPWMFAIQPSLQQALAVRGRTFESEALLARHVDVVFVPAEDDDAAAYRRAGLPTLVMKFNDFPSMKRDLLTTAEVVGTDRARQRARAWNAYLDEKVNAIGAVTRNLSEAQRPRVLHIQSLHPLKVDGRDTLIDTWIRLAGGRNAAAQVSGNMKETTPESVIAWQPEVIIIDASAGTLEQSDYAALFSSLPAVKQHRVWRNPAGVFPWDRYGTEAALQIQWAAAKLHPQRFVGIDMVKITQDFYRRFFDYPLTAQQAERILHAEPPLAG</sequence>
<evidence type="ECO:0000313" key="2">
    <source>
        <dbReference type="EMBL" id="CUU25201.1"/>
    </source>
</evidence>
<dbReference type="STRING" id="1619313.EM595_2970"/>